<keyword evidence="1" id="KW-0812">Transmembrane</keyword>
<proteinExistence type="predicted"/>
<dbReference type="Gramene" id="ESQ35910">
    <property type="protein sequence ID" value="ESQ35910"/>
    <property type="gene ID" value="EUTSA_v10009254mg"/>
</dbReference>
<organism evidence="2 3">
    <name type="scientific">Eutrema salsugineum</name>
    <name type="common">Saltwater cress</name>
    <name type="synonym">Sisymbrium salsugineum</name>
    <dbReference type="NCBI Taxonomy" id="72664"/>
    <lineage>
        <taxon>Eukaryota</taxon>
        <taxon>Viridiplantae</taxon>
        <taxon>Streptophyta</taxon>
        <taxon>Embryophyta</taxon>
        <taxon>Tracheophyta</taxon>
        <taxon>Spermatophyta</taxon>
        <taxon>Magnoliopsida</taxon>
        <taxon>eudicotyledons</taxon>
        <taxon>Gunneridae</taxon>
        <taxon>Pentapetalae</taxon>
        <taxon>rosids</taxon>
        <taxon>malvids</taxon>
        <taxon>Brassicales</taxon>
        <taxon>Brassicaceae</taxon>
        <taxon>Eutremeae</taxon>
        <taxon>Eutrema</taxon>
    </lineage>
</organism>
<feature type="transmembrane region" description="Helical" evidence="1">
    <location>
        <begin position="41"/>
        <end position="60"/>
    </location>
</feature>
<dbReference type="EMBL" id="KI517683">
    <property type="protein sequence ID" value="ESQ35910.1"/>
    <property type="molecule type" value="Genomic_DNA"/>
</dbReference>
<protein>
    <submittedName>
        <fullName evidence="2">Uncharacterized protein</fullName>
    </submittedName>
</protein>
<dbReference type="KEGG" id="eus:EUTSA_v10009254mg"/>
<reference evidence="2 3" key="1">
    <citation type="journal article" date="2013" name="Front. Plant Sci.">
        <title>The Reference Genome of the Halophytic Plant Eutrema salsugineum.</title>
        <authorList>
            <person name="Yang R."/>
            <person name="Jarvis D.E."/>
            <person name="Chen H."/>
            <person name="Beilstein M.A."/>
            <person name="Grimwood J."/>
            <person name="Jenkins J."/>
            <person name="Shu S."/>
            <person name="Prochnik S."/>
            <person name="Xin M."/>
            <person name="Ma C."/>
            <person name="Schmutz J."/>
            <person name="Wing R.A."/>
            <person name="Mitchell-Olds T."/>
            <person name="Schumaker K.S."/>
            <person name="Wang X."/>
        </authorList>
    </citation>
    <scope>NUCLEOTIDE SEQUENCE [LARGE SCALE GENOMIC DNA]</scope>
</reference>
<evidence type="ECO:0000313" key="2">
    <source>
        <dbReference type="EMBL" id="ESQ35910.1"/>
    </source>
</evidence>
<accession>V4KDU7</accession>
<gene>
    <name evidence="2" type="ORF">EUTSA_v10009254mg</name>
</gene>
<name>V4KDU7_EUTSA</name>
<evidence type="ECO:0000313" key="3">
    <source>
        <dbReference type="Proteomes" id="UP000030689"/>
    </source>
</evidence>
<sequence length="73" mass="8171">MDFDADPKNSNVMKSWRKGNEKRGDFVDLKKLGNASSASLIPIKPSIGILGLTFFLFFLLKKKQIEIAGSLRQ</sequence>
<keyword evidence="1" id="KW-0472">Membrane</keyword>
<keyword evidence="1" id="KW-1133">Transmembrane helix</keyword>
<keyword evidence="3" id="KW-1185">Reference proteome</keyword>
<dbReference type="Proteomes" id="UP000030689">
    <property type="component" value="Unassembled WGS sequence"/>
</dbReference>
<evidence type="ECO:0000256" key="1">
    <source>
        <dbReference type="SAM" id="Phobius"/>
    </source>
</evidence>
<dbReference type="AlphaFoldDB" id="V4KDU7"/>